<sequence length="432" mass="48220">MFCVFAFVKGYAQTGQDDTKVYKKRVLETTEVDFLTSYYSQDGDNAAVTGGVGTEELTDVTGTFVVSIPLNDDDVLTIDAGISAYTSASSSNIDPFDDGPADPFQASSGGASSSDAWANLTGSYSHSSDDRNDIWSAKLAISSEYDYFSVGVGGTYSKLFNEKNTEVSVSGNVYLDTWNPIYPTELRPFGAEGNGLSDRLFTQNTITGNTDYNPRFSEFDSKGRNSYSLGFGFSQILHKNLQGSLALDFVQQDGLLSTPFQRVYFGDVADSFIDDFQLADAVERLPDSRFKVAAGGRLNWYINEVLTVRTFYRYYFDDWGINSHTASIELPIKITNKFTLYPSYRYYNQTAADYFNPYEGALSTDAFYTSDYDLSEYSANQYGFGVSYTDIFTKAHIWNYGLKSIDLKFYQYDRDTTFSSSIITAGFKFVLD</sequence>
<dbReference type="InterPro" id="IPR021953">
    <property type="entry name" value="DUF3570"/>
</dbReference>
<gene>
    <name evidence="2" type="ORF">JCM19274_631</name>
</gene>
<dbReference type="AlphaFoldDB" id="A0A090WTJ5"/>
<evidence type="ECO:0000313" key="2">
    <source>
        <dbReference type="EMBL" id="GAL80341.1"/>
    </source>
</evidence>
<proteinExistence type="predicted"/>
<organism evidence="2 3">
    <name type="scientific">Algibacter lectus</name>
    <dbReference type="NCBI Taxonomy" id="221126"/>
    <lineage>
        <taxon>Bacteria</taxon>
        <taxon>Pseudomonadati</taxon>
        <taxon>Bacteroidota</taxon>
        <taxon>Flavobacteriia</taxon>
        <taxon>Flavobacteriales</taxon>
        <taxon>Flavobacteriaceae</taxon>
        <taxon>Algibacter</taxon>
    </lineage>
</organism>
<comment type="caution">
    <text evidence="2">The sequence shown here is derived from an EMBL/GenBank/DDBJ whole genome shotgun (WGS) entry which is preliminary data.</text>
</comment>
<evidence type="ECO:0008006" key="4">
    <source>
        <dbReference type="Google" id="ProtNLM"/>
    </source>
</evidence>
<name>A0A090WTJ5_9FLAO</name>
<evidence type="ECO:0000313" key="3">
    <source>
        <dbReference type="Proteomes" id="UP000029643"/>
    </source>
</evidence>
<dbReference type="Pfam" id="PF12094">
    <property type="entry name" value="DUF3570"/>
    <property type="match status" value="1"/>
</dbReference>
<reference evidence="2 3" key="1">
    <citation type="journal article" date="2014" name="Genome Announc.">
        <title>Draft Genome Sequences of Marine Flavobacterium Algibacter lectus Strains SS8 and NR4.</title>
        <authorList>
            <person name="Takatani N."/>
            <person name="Nakanishi M."/>
            <person name="Meirelles P."/>
            <person name="Mino S."/>
            <person name="Suda W."/>
            <person name="Oshima K."/>
            <person name="Hattori M."/>
            <person name="Ohkuma M."/>
            <person name="Hosokawa M."/>
            <person name="Miyashita K."/>
            <person name="Thompson F.L."/>
            <person name="Niwa A."/>
            <person name="Sawabe T."/>
            <person name="Sawabe T."/>
        </authorList>
    </citation>
    <scope>NUCLEOTIDE SEQUENCE [LARGE SCALE GENOMIC DNA]</scope>
    <source>
        <strain evidence="3">JCM19274</strain>
    </source>
</reference>
<feature type="region of interest" description="Disordered" evidence="1">
    <location>
        <begin position="93"/>
        <end position="113"/>
    </location>
</feature>
<dbReference type="Proteomes" id="UP000029643">
    <property type="component" value="Unassembled WGS sequence"/>
</dbReference>
<accession>A0A090WTJ5</accession>
<evidence type="ECO:0000256" key="1">
    <source>
        <dbReference type="SAM" id="MobiDB-lite"/>
    </source>
</evidence>
<protein>
    <recommendedName>
        <fullName evidence="4">DUF3570 domain-containing protein</fullName>
    </recommendedName>
</protein>
<dbReference type="EMBL" id="BBNU01000010">
    <property type="protein sequence ID" value="GAL80341.1"/>
    <property type="molecule type" value="Genomic_DNA"/>
</dbReference>